<evidence type="ECO:0000256" key="1">
    <source>
        <dbReference type="SAM" id="MobiDB-lite"/>
    </source>
</evidence>
<proteinExistence type="predicted"/>
<name>A0ABW6UCB3_9ACTN</name>
<keyword evidence="3" id="KW-1185">Reference proteome</keyword>
<feature type="region of interest" description="Disordered" evidence="1">
    <location>
        <begin position="1"/>
        <end position="52"/>
    </location>
</feature>
<accession>A0ABW6UCB3</accession>
<evidence type="ECO:0000313" key="3">
    <source>
        <dbReference type="Proteomes" id="UP001602058"/>
    </source>
</evidence>
<evidence type="ECO:0000313" key="2">
    <source>
        <dbReference type="EMBL" id="MFF4521019.1"/>
    </source>
</evidence>
<reference evidence="2 3" key="1">
    <citation type="submission" date="2024-10" db="EMBL/GenBank/DDBJ databases">
        <title>The Natural Products Discovery Center: Release of the First 8490 Sequenced Strains for Exploring Actinobacteria Biosynthetic Diversity.</title>
        <authorList>
            <person name="Kalkreuter E."/>
            <person name="Kautsar S.A."/>
            <person name="Yang D."/>
            <person name="Bader C.D."/>
            <person name="Teijaro C.N."/>
            <person name="Fluegel L."/>
            <person name="Davis C.M."/>
            <person name="Simpson J.R."/>
            <person name="Lauterbach L."/>
            <person name="Steele A.D."/>
            <person name="Gui C."/>
            <person name="Meng S."/>
            <person name="Li G."/>
            <person name="Viehrig K."/>
            <person name="Ye F."/>
            <person name="Su P."/>
            <person name="Kiefer A.F."/>
            <person name="Nichols A."/>
            <person name="Cepeda A.J."/>
            <person name="Yan W."/>
            <person name="Fan B."/>
            <person name="Jiang Y."/>
            <person name="Adhikari A."/>
            <person name="Zheng C.-J."/>
            <person name="Schuster L."/>
            <person name="Cowan T.M."/>
            <person name="Smanski M.J."/>
            <person name="Chevrette M.G."/>
            <person name="De Carvalho L.P.S."/>
            <person name="Shen B."/>
        </authorList>
    </citation>
    <scope>NUCLEOTIDE SEQUENCE [LARGE SCALE GENOMIC DNA]</scope>
    <source>
        <strain evidence="2 3">NPDC001390</strain>
    </source>
</reference>
<dbReference type="SUPFAM" id="SSF52141">
    <property type="entry name" value="Uracil-DNA glycosylase-like"/>
    <property type="match status" value="1"/>
</dbReference>
<sequence>MVRPLVEPLRRGRRARPSPRSADRGFFGSRPFGRAGDPLDRQGARPVHGRLP</sequence>
<comment type="caution">
    <text evidence="2">The sequence shown here is derived from an EMBL/GenBank/DDBJ whole genome shotgun (WGS) entry which is preliminary data.</text>
</comment>
<dbReference type="Proteomes" id="UP001602058">
    <property type="component" value="Unassembled WGS sequence"/>
</dbReference>
<dbReference type="EMBL" id="JBIAWJ010000002">
    <property type="protein sequence ID" value="MFF4521019.1"/>
    <property type="molecule type" value="Genomic_DNA"/>
</dbReference>
<organism evidence="2 3">
    <name type="scientific">Streptomyces bluensis</name>
    <dbReference type="NCBI Taxonomy" id="33897"/>
    <lineage>
        <taxon>Bacteria</taxon>
        <taxon>Bacillati</taxon>
        <taxon>Actinomycetota</taxon>
        <taxon>Actinomycetes</taxon>
        <taxon>Kitasatosporales</taxon>
        <taxon>Streptomycetaceae</taxon>
        <taxon>Streptomyces</taxon>
    </lineage>
</organism>
<protein>
    <submittedName>
        <fullName evidence="2">Uncharacterized protein</fullName>
    </submittedName>
</protein>
<dbReference type="InterPro" id="IPR036895">
    <property type="entry name" value="Uracil-DNA_glycosylase-like_sf"/>
</dbReference>
<dbReference type="RefSeq" id="WP_387884083.1">
    <property type="nucleotide sequence ID" value="NZ_JBEOZG010000009.1"/>
</dbReference>
<gene>
    <name evidence="2" type="ORF">ACFY1D_06125</name>
</gene>